<sequence length="155" mass="15292">MKIMTLMSCGLFLYLLIFLQACSTTGAALIVPLGHISVVQPSPMGIPSGGVGATGMNMGVGSMGMGSTGMGSMGMGSVGMGSMGMTPIGTGVAQQPPPVVLTDSGGERKVVGSVNPFTAAIALDAAKLKGGLGEATAEEPPPPPEEPAERSDKAA</sequence>
<name>C9W1M3_RHISA</name>
<evidence type="ECO:0000313" key="3">
    <source>
        <dbReference type="EMBL" id="ACX53970.1"/>
    </source>
</evidence>
<reference evidence="3" key="2">
    <citation type="journal article" date="2013" name="Ticks Tick Borne Dis.">
        <title>Proteome of Rhipicephalus sanguineus tick saliva induced by the secretagogues pilocarpine and dopamine.</title>
        <authorList>
            <person name="Oliveira C.J."/>
            <person name="Anatriello E."/>
            <person name="de Miranda-Santos I.K."/>
            <person name="Francischetti I.M."/>
            <person name="Sa-Nunes A."/>
            <person name="Ferreira B.R."/>
            <person name="Ribeiro J.M."/>
        </authorList>
    </citation>
    <scope>NUCLEOTIDE SEQUENCE</scope>
    <source>
        <tissue evidence="3">Salivary glands</tissue>
    </source>
</reference>
<feature type="signal peptide" evidence="2">
    <location>
        <begin position="1"/>
        <end position="27"/>
    </location>
</feature>
<protein>
    <submittedName>
        <fullName evidence="3">Neuroprotein-like protein</fullName>
    </submittedName>
</protein>
<evidence type="ECO:0000256" key="1">
    <source>
        <dbReference type="SAM" id="MobiDB-lite"/>
    </source>
</evidence>
<evidence type="ECO:0000256" key="2">
    <source>
        <dbReference type="SAM" id="SignalP"/>
    </source>
</evidence>
<reference evidence="3" key="1">
    <citation type="journal article" date="2010" name="BMC Genomics">
        <title>An insight into the sialotranscriptome of the brown dog tick, Rhipicephalus sanguineus.</title>
        <authorList>
            <person name="Anatriello E."/>
            <person name="Ribeiro J.M."/>
            <person name="de Miranda-Santos I.K."/>
            <person name="Brandao L.G."/>
            <person name="Anderson J.M."/>
            <person name="Valenzuela J.G."/>
            <person name="Maruyama S.R."/>
            <person name="Silva J.S."/>
            <person name="Ferreira B.R."/>
        </authorList>
    </citation>
    <scope>NUCLEOTIDE SEQUENCE</scope>
    <source>
        <tissue evidence="3">Salivary glands</tissue>
    </source>
</reference>
<feature type="chain" id="PRO_5003004197" evidence="2">
    <location>
        <begin position="28"/>
        <end position="155"/>
    </location>
</feature>
<dbReference type="OrthoDB" id="6514265at2759"/>
<dbReference type="PROSITE" id="PS51257">
    <property type="entry name" value="PROKAR_LIPOPROTEIN"/>
    <property type="match status" value="1"/>
</dbReference>
<accession>C9W1M3</accession>
<dbReference type="AlphaFoldDB" id="C9W1M3"/>
<organism evidence="3">
    <name type="scientific">Rhipicephalus sanguineus</name>
    <name type="common">Brown dog tick</name>
    <name type="synonym">Ixodes sanguineus</name>
    <dbReference type="NCBI Taxonomy" id="34632"/>
    <lineage>
        <taxon>Eukaryota</taxon>
        <taxon>Metazoa</taxon>
        <taxon>Ecdysozoa</taxon>
        <taxon>Arthropoda</taxon>
        <taxon>Chelicerata</taxon>
        <taxon>Arachnida</taxon>
        <taxon>Acari</taxon>
        <taxon>Parasitiformes</taxon>
        <taxon>Ixodida</taxon>
        <taxon>Ixodoidea</taxon>
        <taxon>Ixodidae</taxon>
        <taxon>Rhipicephalinae</taxon>
        <taxon>Rhipicephalus</taxon>
        <taxon>Rhipicephalus</taxon>
    </lineage>
</organism>
<dbReference type="EMBL" id="EZ406175">
    <property type="protein sequence ID" value="ACX53970.1"/>
    <property type="molecule type" value="mRNA"/>
</dbReference>
<feature type="region of interest" description="Disordered" evidence="1">
    <location>
        <begin position="131"/>
        <end position="155"/>
    </location>
</feature>
<proteinExistence type="evidence at transcript level"/>
<keyword evidence="2" id="KW-0732">Signal</keyword>